<gene>
    <name evidence="2" type="ORF">MCHLO_12739</name>
</gene>
<dbReference type="EMBL" id="DF849227">
    <property type="protein sequence ID" value="GAT56035.1"/>
    <property type="molecule type" value="Genomic_DNA"/>
</dbReference>
<accession>A0ABQ0LYC8</accession>
<feature type="region of interest" description="Disordered" evidence="1">
    <location>
        <begin position="26"/>
        <end position="45"/>
    </location>
</feature>
<dbReference type="Proteomes" id="UP000815677">
    <property type="component" value="Unassembled WGS sequence"/>
</dbReference>
<evidence type="ECO:0000256" key="1">
    <source>
        <dbReference type="SAM" id="MobiDB-lite"/>
    </source>
</evidence>
<evidence type="ECO:0000313" key="3">
    <source>
        <dbReference type="Proteomes" id="UP000815677"/>
    </source>
</evidence>
<reference evidence="2" key="1">
    <citation type="submission" date="2014-09" db="EMBL/GenBank/DDBJ databases">
        <title>Genome sequence of the luminous mushroom Mycena chlorophos for searching fungal bioluminescence genes.</title>
        <authorList>
            <person name="Tanaka Y."/>
            <person name="Kasuga D."/>
            <person name="Oba Y."/>
            <person name="Hase S."/>
            <person name="Sato K."/>
            <person name="Oba Y."/>
            <person name="Sakakibara Y."/>
        </authorList>
    </citation>
    <scope>NUCLEOTIDE SEQUENCE</scope>
</reference>
<evidence type="ECO:0008006" key="4">
    <source>
        <dbReference type="Google" id="ProtNLM"/>
    </source>
</evidence>
<proteinExistence type="predicted"/>
<feature type="region of interest" description="Disordered" evidence="1">
    <location>
        <begin position="80"/>
        <end position="104"/>
    </location>
</feature>
<organism evidence="2 3">
    <name type="scientific">Mycena chlorophos</name>
    <name type="common">Agaric fungus</name>
    <name type="synonym">Agaricus chlorophos</name>
    <dbReference type="NCBI Taxonomy" id="658473"/>
    <lineage>
        <taxon>Eukaryota</taxon>
        <taxon>Fungi</taxon>
        <taxon>Dikarya</taxon>
        <taxon>Basidiomycota</taxon>
        <taxon>Agaricomycotina</taxon>
        <taxon>Agaricomycetes</taxon>
        <taxon>Agaricomycetidae</taxon>
        <taxon>Agaricales</taxon>
        <taxon>Marasmiineae</taxon>
        <taxon>Mycenaceae</taxon>
        <taxon>Mycena</taxon>
    </lineage>
</organism>
<name>A0ABQ0LYC8_MYCCL</name>
<sequence>MAPRSKSSTDGGNFKDHEILARILDQGLPNFPKHPEPDTATTPSISDSTAAWMKAKAGTIRLDQAEDVALRTSFNSFCRHIKDGKIPPPPPVPHPEGEEQPAQRLQKPLERLPKLETSKREHLASFLNTTAIHRMLITPIFEIAKLYPDIVAFAPAIHDLQVSGEVSTFDREAPRRGDKRKWVRNDKIFFAEVSDQFMMEVPALVALQQARWELPDPENEDDIGVLTRAQRQEFESYQAAKKDEIKLLENDYMPAHFKPLGYAQYIKEEVSRLIALLVIEYKAIHLLDNAAFANIVKERFPLNYDNKTTARSSGGSTLRLPRAPNTKEAALLTIIGQVARYSVAYGAEFVYLTDFETHIVFQMPITQGWSSITAKEATIKWFKCPENKQRWFMLWALYRGCGVLHKIKNDYDARIGPAKHLRPQQKELQA</sequence>
<keyword evidence="3" id="KW-1185">Reference proteome</keyword>
<evidence type="ECO:0000313" key="2">
    <source>
        <dbReference type="EMBL" id="GAT56035.1"/>
    </source>
</evidence>
<protein>
    <recommendedName>
        <fullName evidence="4">Reverse transcriptase RNase H-like domain-containing protein</fullName>
    </recommendedName>
</protein>